<evidence type="ECO:0000313" key="1">
    <source>
        <dbReference type="EMBL" id="NDV89335.1"/>
    </source>
</evidence>
<dbReference type="EMBL" id="JAAAMJ010000037">
    <property type="protein sequence ID" value="NDV89335.1"/>
    <property type="molecule type" value="Genomic_DNA"/>
</dbReference>
<dbReference type="RefSeq" id="WP_163046179.1">
    <property type="nucleotide sequence ID" value="NZ_JAAAMJ010000037.1"/>
</dbReference>
<gene>
    <name evidence="1" type="ORF">GTW51_21975</name>
</gene>
<organism evidence="1 2">
    <name type="scientific">Aurantimonas aggregata</name>
    <dbReference type="NCBI Taxonomy" id="2047720"/>
    <lineage>
        <taxon>Bacteria</taxon>
        <taxon>Pseudomonadati</taxon>
        <taxon>Pseudomonadota</taxon>
        <taxon>Alphaproteobacteria</taxon>
        <taxon>Hyphomicrobiales</taxon>
        <taxon>Aurantimonadaceae</taxon>
        <taxon>Aurantimonas</taxon>
    </lineage>
</organism>
<dbReference type="AlphaFoldDB" id="A0A6L9MNM8"/>
<comment type="caution">
    <text evidence="1">The sequence shown here is derived from an EMBL/GenBank/DDBJ whole genome shotgun (WGS) entry which is preliminary data.</text>
</comment>
<evidence type="ECO:0000313" key="2">
    <source>
        <dbReference type="Proteomes" id="UP000476332"/>
    </source>
</evidence>
<name>A0A6L9MNM8_9HYPH</name>
<dbReference type="SUPFAM" id="SSF51658">
    <property type="entry name" value="Xylose isomerase-like"/>
    <property type="match status" value="1"/>
</dbReference>
<accession>A0A6L9MNM8</accession>
<dbReference type="Pfam" id="PF12686">
    <property type="entry name" value="DUF3800"/>
    <property type="match status" value="1"/>
</dbReference>
<reference evidence="1 2" key="1">
    <citation type="submission" date="2020-01" db="EMBL/GenBank/DDBJ databases">
        <title>Genomes of bacteria type strains.</title>
        <authorList>
            <person name="Chen J."/>
            <person name="Zhu S."/>
            <person name="Chen J."/>
        </authorList>
    </citation>
    <scope>NUCLEOTIDE SEQUENCE [LARGE SCALE GENOMIC DNA]</scope>
    <source>
        <strain evidence="1 2">KCTC 52919</strain>
    </source>
</reference>
<dbReference type="InterPro" id="IPR036237">
    <property type="entry name" value="Xyl_isomerase-like_sf"/>
</dbReference>
<proteinExistence type="predicted"/>
<keyword evidence="2" id="KW-1185">Reference proteome</keyword>
<dbReference type="InterPro" id="IPR024524">
    <property type="entry name" value="DUF3800"/>
</dbReference>
<dbReference type="Proteomes" id="UP000476332">
    <property type="component" value="Unassembled WGS sequence"/>
</dbReference>
<sequence length="240" mass="28359">MHLIYIDDSSDRPTHVFSGLAIPYQHWNDAFGFLKKWREHLRDIHGIPVSYELHATNFLTGRGSRGTLSHLSRHTRSQIFHKHFQVIEYTKKWNARVFNVCHSGDDQFRAFERLLNRVNRTMEAWDSYAILICDEGKETQYTRLVRRMRRHNPIPSNRQFWDDGNITKNITIDRILEDPYFKPSHSSYFIQASDFTAHGLLRREVQTPRAKRQRIHKSFDQLSDVLVPACNLNDAKGVIR</sequence>
<protein>
    <submittedName>
        <fullName evidence="1">DUF3800 domain-containing protein</fullName>
    </submittedName>
</protein>